<evidence type="ECO:0000313" key="1">
    <source>
        <dbReference type="EMBL" id="KAK8847787.1"/>
    </source>
</evidence>
<gene>
    <name evidence="1" type="ORF">M9Y10_018818</name>
</gene>
<proteinExistence type="predicted"/>
<dbReference type="Proteomes" id="UP001470230">
    <property type="component" value="Unassembled WGS sequence"/>
</dbReference>
<evidence type="ECO:0000313" key="2">
    <source>
        <dbReference type="Proteomes" id="UP001470230"/>
    </source>
</evidence>
<reference evidence="1 2" key="1">
    <citation type="submission" date="2024-04" db="EMBL/GenBank/DDBJ databases">
        <title>Tritrichomonas musculus Genome.</title>
        <authorList>
            <person name="Alves-Ferreira E."/>
            <person name="Grigg M."/>
            <person name="Lorenzi H."/>
            <person name="Galac M."/>
        </authorList>
    </citation>
    <scope>NUCLEOTIDE SEQUENCE [LARGE SCALE GENOMIC DNA]</scope>
    <source>
        <strain evidence="1 2">EAF2021</strain>
    </source>
</reference>
<organism evidence="1 2">
    <name type="scientific">Tritrichomonas musculus</name>
    <dbReference type="NCBI Taxonomy" id="1915356"/>
    <lineage>
        <taxon>Eukaryota</taxon>
        <taxon>Metamonada</taxon>
        <taxon>Parabasalia</taxon>
        <taxon>Tritrichomonadida</taxon>
        <taxon>Tritrichomonadidae</taxon>
        <taxon>Tritrichomonas</taxon>
    </lineage>
</organism>
<comment type="caution">
    <text evidence="1">The sequence shown here is derived from an EMBL/GenBank/DDBJ whole genome shotgun (WGS) entry which is preliminary data.</text>
</comment>
<name>A0ABR2HJY2_9EUKA</name>
<protein>
    <submittedName>
        <fullName evidence="1">Uncharacterized protein</fullName>
    </submittedName>
</protein>
<accession>A0ABR2HJY2</accession>
<dbReference type="EMBL" id="JAPFFF010000027">
    <property type="protein sequence ID" value="KAK8847787.1"/>
    <property type="molecule type" value="Genomic_DNA"/>
</dbReference>
<sequence>MKKETNFTPFDSYCYEHLTLTTKNSQDRTIYKCFINKTVPCPVNYQVVSKAKAELNRLFLHFQKHHENDLISEAISWAKNNNITDFSKISSNELFCIYFQEKIFPKGSFQPKSFDSSLLNPNDIGKNNDGQFIDLSLVPLDKLNQIILENGIFEHIPLYVIESEHHSKFIGQFMMLAYELAKNTSISREDFLQIVNNLRVPHNL</sequence>
<keyword evidence="2" id="KW-1185">Reference proteome</keyword>